<dbReference type="PANTHER" id="PTHR43163:SF6">
    <property type="entry name" value="DIPEPTIDE TRANSPORT SYSTEM PERMEASE PROTEIN DPPB-RELATED"/>
    <property type="match status" value="1"/>
</dbReference>
<feature type="transmembrane region" description="Helical" evidence="7">
    <location>
        <begin position="256"/>
        <end position="282"/>
    </location>
</feature>
<dbReference type="SUPFAM" id="SSF161098">
    <property type="entry name" value="MetI-like"/>
    <property type="match status" value="1"/>
</dbReference>
<evidence type="ECO:0000256" key="6">
    <source>
        <dbReference type="ARBA" id="ARBA00023136"/>
    </source>
</evidence>
<organism evidence="9 10">
    <name type="scientific">Actinocrispum wychmicini</name>
    <dbReference type="NCBI Taxonomy" id="1213861"/>
    <lineage>
        <taxon>Bacteria</taxon>
        <taxon>Bacillati</taxon>
        <taxon>Actinomycetota</taxon>
        <taxon>Actinomycetes</taxon>
        <taxon>Pseudonocardiales</taxon>
        <taxon>Pseudonocardiaceae</taxon>
        <taxon>Actinocrispum</taxon>
    </lineage>
</organism>
<feature type="transmembrane region" description="Helical" evidence="7">
    <location>
        <begin position="302"/>
        <end position="325"/>
    </location>
</feature>
<dbReference type="PROSITE" id="PS50928">
    <property type="entry name" value="ABC_TM1"/>
    <property type="match status" value="1"/>
</dbReference>
<sequence length="335" mass="36820">MFRYIIRRILITIPLLIVGSFLVFALVQAMGDPLGEWRLLPPPKSPEQIAAALNTAGYNKPFFPRYLDWLGSFVTGDWKKGVVPGSSAFGRDVKTEVFHGLGNTARLVIGAEILALTLGMAIGVLGAVRQYSLTDYAVTGWAFVMFSMPVFCLGLMLKSVAIPLNDWFESLGTERWLVTAGPPPGGFSGSVGHQIVQYIGVFLLPTLTLLCIQFALYSRFQRASMLDVLNQDYVRTAQAKGLSQSRVVFRHAYRNGLIPVLTVFAVNFGTLITGAVITETVFGWSGMGKLLIRSITDKEPYMVLGVVMVTAISIVFFNLLADILYARLDPRIRLG</sequence>
<keyword evidence="3" id="KW-1003">Cell membrane</keyword>
<dbReference type="PANTHER" id="PTHR43163">
    <property type="entry name" value="DIPEPTIDE TRANSPORT SYSTEM PERMEASE PROTEIN DPPB-RELATED"/>
    <property type="match status" value="1"/>
</dbReference>
<protein>
    <submittedName>
        <fullName evidence="9">Peptide/nickel transport system permease protein</fullName>
    </submittedName>
</protein>
<comment type="subcellular location">
    <subcellularLocation>
        <location evidence="1 7">Cell membrane</location>
        <topology evidence="1 7">Multi-pass membrane protein</topology>
    </subcellularLocation>
</comment>
<dbReference type="CDD" id="cd06261">
    <property type="entry name" value="TM_PBP2"/>
    <property type="match status" value="1"/>
</dbReference>
<dbReference type="OrthoDB" id="147639at2"/>
<reference evidence="9 10" key="1">
    <citation type="submission" date="2019-03" db="EMBL/GenBank/DDBJ databases">
        <title>Genomic Encyclopedia of Type Strains, Phase IV (KMG-IV): sequencing the most valuable type-strain genomes for metagenomic binning, comparative biology and taxonomic classification.</title>
        <authorList>
            <person name="Goeker M."/>
        </authorList>
    </citation>
    <scope>NUCLEOTIDE SEQUENCE [LARGE SCALE GENOMIC DNA]</scope>
    <source>
        <strain evidence="9 10">DSM 45934</strain>
    </source>
</reference>
<dbReference type="InterPro" id="IPR035906">
    <property type="entry name" value="MetI-like_sf"/>
</dbReference>
<keyword evidence="10" id="KW-1185">Reference proteome</keyword>
<dbReference type="InterPro" id="IPR000515">
    <property type="entry name" value="MetI-like"/>
</dbReference>
<dbReference type="EMBL" id="SLWS01000005">
    <property type="protein sequence ID" value="TCO58569.1"/>
    <property type="molecule type" value="Genomic_DNA"/>
</dbReference>
<evidence type="ECO:0000256" key="7">
    <source>
        <dbReference type="RuleBase" id="RU363032"/>
    </source>
</evidence>
<keyword evidence="6 7" id="KW-0472">Membrane</keyword>
<keyword evidence="4 7" id="KW-0812">Transmembrane</keyword>
<evidence type="ECO:0000256" key="2">
    <source>
        <dbReference type="ARBA" id="ARBA00022448"/>
    </source>
</evidence>
<evidence type="ECO:0000313" key="9">
    <source>
        <dbReference type="EMBL" id="TCO58569.1"/>
    </source>
</evidence>
<dbReference type="Pfam" id="PF00528">
    <property type="entry name" value="BPD_transp_1"/>
    <property type="match status" value="1"/>
</dbReference>
<evidence type="ECO:0000256" key="1">
    <source>
        <dbReference type="ARBA" id="ARBA00004651"/>
    </source>
</evidence>
<dbReference type="Gene3D" id="1.10.3720.10">
    <property type="entry name" value="MetI-like"/>
    <property type="match status" value="1"/>
</dbReference>
<feature type="transmembrane region" description="Helical" evidence="7">
    <location>
        <begin position="195"/>
        <end position="217"/>
    </location>
</feature>
<dbReference type="GO" id="GO:0005886">
    <property type="term" value="C:plasma membrane"/>
    <property type="evidence" value="ECO:0007669"/>
    <property type="project" value="UniProtKB-SubCell"/>
</dbReference>
<gene>
    <name evidence="9" type="ORF">EV192_105640</name>
</gene>
<feature type="domain" description="ABC transmembrane type-1" evidence="8">
    <location>
        <begin position="101"/>
        <end position="325"/>
    </location>
</feature>
<evidence type="ECO:0000256" key="5">
    <source>
        <dbReference type="ARBA" id="ARBA00022989"/>
    </source>
</evidence>
<name>A0A4R2JPA3_9PSEU</name>
<comment type="similarity">
    <text evidence="7">Belongs to the binding-protein-dependent transport system permease family.</text>
</comment>
<comment type="caution">
    <text evidence="9">The sequence shown here is derived from an EMBL/GenBank/DDBJ whole genome shotgun (WGS) entry which is preliminary data.</text>
</comment>
<evidence type="ECO:0000313" key="10">
    <source>
        <dbReference type="Proteomes" id="UP000295680"/>
    </source>
</evidence>
<feature type="transmembrane region" description="Helical" evidence="7">
    <location>
        <begin position="140"/>
        <end position="162"/>
    </location>
</feature>
<feature type="transmembrane region" description="Helical" evidence="7">
    <location>
        <begin position="107"/>
        <end position="128"/>
    </location>
</feature>
<evidence type="ECO:0000256" key="4">
    <source>
        <dbReference type="ARBA" id="ARBA00022692"/>
    </source>
</evidence>
<evidence type="ECO:0000256" key="3">
    <source>
        <dbReference type="ARBA" id="ARBA00022475"/>
    </source>
</evidence>
<dbReference type="AlphaFoldDB" id="A0A4R2JPA3"/>
<keyword evidence="5 7" id="KW-1133">Transmembrane helix</keyword>
<dbReference type="Proteomes" id="UP000295680">
    <property type="component" value="Unassembled WGS sequence"/>
</dbReference>
<keyword evidence="2 7" id="KW-0813">Transport</keyword>
<dbReference type="GO" id="GO:0055085">
    <property type="term" value="P:transmembrane transport"/>
    <property type="evidence" value="ECO:0007669"/>
    <property type="project" value="InterPro"/>
</dbReference>
<proteinExistence type="inferred from homology"/>
<dbReference type="RefSeq" id="WP_132119401.1">
    <property type="nucleotide sequence ID" value="NZ_SLWS01000005.1"/>
</dbReference>
<evidence type="ECO:0000259" key="8">
    <source>
        <dbReference type="PROSITE" id="PS50928"/>
    </source>
</evidence>
<accession>A0A4R2JPA3</accession>